<dbReference type="EMBL" id="AP011529">
    <property type="protein sequence ID" value="BAI81621.1"/>
    <property type="molecule type" value="Genomic_DNA"/>
</dbReference>
<dbReference type="GO" id="GO:0003723">
    <property type="term" value="F:RNA binding"/>
    <property type="evidence" value="ECO:0007669"/>
    <property type="project" value="InterPro"/>
</dbReference>
<dbReference type="GO" id="GO:0005829">
    <property type="term" value="C:cytosol"/>
    <property type="evidence" value="ECO:0007669"/>
    <property type="project" value="TreeGrafter"/>
</dbReference>
<proteinExistence type="predicted"/>
<dbReference type="InterPro" id="IPR004441">
    <property type="entry name" value="rRNA_MeTrfase_TrmH"/>
</dbReference>
<dbReference type="STRING" id="639282.DEFDS_2175"/>
<dbReference type="NCBIfam" id="TIGR00186">
    <property type="entry name" value="rRNA_methyl_3"/>
    <property type="match status" value="1"/>
</dbReference>
<sequence length="223" mass="24976">MIIYGKNPVKEALKSKKVRKVFFREQKIFDVGNTPFEIVSKSEFDKKFSKHAQSVAAEVDFRYYDFDEVYEDIVLEENVAVLDKIQDPQNFGAIVRAGHCFGINYFIIPKHGSSSVTPAVFKASAGSIIYSKIVKVTNIAKTLDKLLDAGFFITAADINGKKELSEIKTTKRNCIILGSEGEGIRSNVLKRAHITFKIEMTGKIDSLNVSQSAAITFYHFFKG</sequence>
<dbReference type="Pfam" id="PF00588">
    <property type="entry name" value="SpoU_methylase"/>
    <property type="match status" value="1"/>
</dbReference>
<keyword evidence="1 4" id="KW-0489">Methyltransferase</keyword>
<dbReference type="KEGG" id="ddf:DEFDS_2175"/>
<dbReference type="SUPFAM" id="SSF75217">
    <property type="entry name" value="alpha/beta knot"/>
    <property type="match status" value="1"/>
</dbReference>
<accession>D3PA81</accession>
<dbReference type="GO" id="GO:0008173">
    <property type="term" value="F:RNA methyltransferase activity"/>
    <property type="evidence" value="ECO:0007669"/>
    <property type="project" value="InterPro"/>
</dbReference>
<organism evidence="4 5">
    <name type="scientific">Deferribacter desulfuricans (strain DSM 14783 / JCM 11476 / NBRC 101012 / SSM1)</name>
    <dbReference type="NCBI Taxonomy" id="639282"/>
    <lineage>
        <taxon>Bacteria</taxon>
        <taxon>Pseudomonadati</taxon>
        <taxon>Deferribacterota</taxon>
        <taxon>Deferribacteres</taxon>
        <taxon>Deferribacterales</taxon>
        <taxon>Deferribacteraceae</taxon>
        <taxon>Deferribacter</taxon>
    </lineage>
</organism>
<dbReference type="eggNOG" id="COG0566">
    <property type="taxonomic scope" value="Bacteria"/>
</dbReference>
<dbReference type="HOGENOM" id="CLU_021322_0_1_0"/>
<dbReference type="SMART" id="SM00967">
    <property type="entry name" value="SpoU_sub_bind"/>
    <property type="match status" value="1"/>
</dbReference>
<dbReference type="CDD" id="cd18103">
    <property type="entry name" value="SpoU-like_RlmB"/>
    <property type="match status" value="1"/>
</dbReference>
<gene>
    <name evidence="4" type="ordered locus">DEFDS_2175</name>
</gene>
<evidence type="ECO:0000256" key="1">
    <source>
        <dbReference type="ARBA" id="ARBA00022603"/>
    </source>
</evidence>
<keyword evidence="2 4" id="KW-0808">Transferase</keyword>
<dbReference type="Gene3D" id="3.40.1280.10">
    <property type="match status" value="1"/>
</dbReference>
<dbReference type="InterPro" id="IPR029028">
    <property type="entry name" value="Alpha/beta_knot_MTases"/>
</dbReference>
<dbReference type="Pfam" id="PF08032">
    <property type="entry name" value="SpoU_sub_bind"/>
    <property type="match status" value="1"/>
</dbReference>
<dbReference type="RefSeq" id="WP_013008866.1">
    <property type="nucleotide sequence ID" value="NC_013939.1"/>
</dbReference>
<dbReference type="EC" id="2.1.1.-" evidence="4"/>
<protein>
    <submittedName>
        <fullName evidence="4">RNA methyltransferase, TrmH family</fullName>
        <ecNumber evidence="4">2.1.1.-</ecNumber>
    </submittedName>
</protein>
<evidence type="ECO:0000256" key="2">
    <source>
        <dbReference type="ARBA" id="ARBA00022679"/>
    </source>
</evidence>
<dbReference type="Proteomes" id="UP000001520">
    <property type="component" value="Chromosome"/>
</dbReference>
<name>D3PA81_DEFDS</name>
<dbReference type="AlphaFoldDB" id="D3PA81"/>
<dbReference type="GO" id="GO:0032259">
    <property type="term" value="P:methylation"/>
    <property type="evidence" value="ECO:0007669"/>
    <property type="project" value="UniProtKB-KW"/>
</dbReference>
<dbReference type="InterPro" id="IPR013123">
    <property type="entry name" value="SpoU_subst-bd"/>
</dbReference>
<evidence type="ECO:0000259" key="3">
    <source>
        <dbReference type="SMART" id="SM00967"/>
    </source>
</evidence>
<reference evidence="4 5" key="1">
    <citation type="journal article" date="2010" name="DNA Res.">
        <title>Bacterial lifestyle in a deep-sea hydrothermal vent chimney revealed by the genome sequence of the thermophilic bacterium Deferribacter desulfuricans SSM1.</title>
        <authorList>
            <person name="Takaki Y."/>
            <person name="Shimamura S."/>
            <person name="Nakagawa S."/>
            <person name="Fukuhara Y."/>
            <person name="Horikawa H."/>
            <person name="Ankai A."/>
            <person name="Harada T."/>
            <person name="Hosoyama A."/>
            <person name="Oguchi A."/>
            <person name="Fukui S."/>
            <person name="Fujita N."/>
            <person name="Takami H."/>
            <person name="Takai K."/>
        </authorList>
    </citation>
    <scope>NUCLEOTIDE SEQUENCE [LARGE SCALE GENOMIC DNA]</scope>
    <source>
        <strain evidence="5">DSM 14783 / JCM 11476 / NBRC 101012 / SSM1</strain>
    </source>
</reference>
<dbReference type="PANTHER" id="PTHR46429">
    <property type="entry name" value="23S RRNA (GUANOSINE-2'-O-)-METHYLTRANSFERASE RLMB"/>
    <property type="match status" value="1"/>
</dbReference>
<dbReference type="PANTHER" id="PTHR46429:SF1">
    <property type="entry name" value="23S RRNA (GUANOSINE-2'-O-)-METHYLTRANSFERASE RLMB"/>
    <property type="match status" value="1"/>
</dbReference>
<dbReference type="InterPro" id="IPR001537">
    <property type="entry name" value="SpoU_MeTrfase"/>
</dbReference>
<evidence type="ECO:0000313" key="4">
    <source>
        <dbReference type="EMBL" id="BAI81621.1"/>
    </source>
</evidence>
<dbReference type="InterPro" id="IPR029026">
    <property type="entry name" value="tRNA_m1G_MTases_N"/>
</dbReference>
<dbReference type="GO" id="GO:0006396">
    <property type="term" value="P:RNA processing"/>
    <property type="evidence" value="ECO:0007669"/>
    <property type="project" value="InterPro"/>
</dbReference>
<keyword evidence="5" id="KW-1185">Reference proteome</keyword>
<feature type="domain" description="RNA 2-O ribose methyltransferase substrate binding" evidence="3">
    <location>
        <begin position="2"/>
        <end position="65"/>
    </location>
</feature>
<evidence type="ECO:0000313" key="5">
    <source>
        <dbReference type="Proteomes" id="UP000001520"/>
    </source>
</evidence>
<dbReference type="OrthoDB" id="9794400at2"/>